<dbReference type="EMBL" id="WUAV01000004">
    <property type="protein sequence ID" value="KAF1756050.1"/>
    <property type="molecule type" value="Genomic_DNA"/>
</dbReference>
<protein>
    <submittedName>
        <fullName evidence="1">Uncharacterized protein</fullName>
    </submittedName>
</protein>
<dbReference type="Proteomes" id="UP000483820">
    <property type="component" value="Chromosome IV"/>
</dbReference>
<dbReference type="RefSeq" id="XP_053583940.1">
    <property type="nucleotide sequence ID" value="XM_053729168.1"/>
</dbReference>
<dbReference type="KEGG" id="crq:GCK72_012503"/>
<evidence type="ECO:0000313" key="2">
    <source>
        <dbReference type="Proteomes" id="UP000483820"/>
    </source>
</evidence>
<organism evidence="1 2">
    <name type="scientific">Caenorhabditis remanei</name>
    <name type="common">Caenorhabditis vulgaris</name>
    <dbReference type="NCBI Taxonomy" id="31234"/>
    <lineage>
        <taxon>Eukaryota</taxon>
        <taxon>Metazoa</taxon>
        <taxon>Ecdysozoa</taxon>
        <taxon>Nematoda</taxon>
        <taxon>Chromadorea</taxon>
        <taxon>Rhabditida</taxon>
        <taxon>Rhabditina</taxon>
        <taxon>Rhabditomorpha</taxon>
        <taxon>Rhabditoidea</taxon>
        <taxon>Rhabditidae</taxon>
        <taxon>Peloderinae</taxon>
        <taxon>Caenorhabditis</taxon>
    </lineage>
</organism>
<proteinExistence type="predicted"/>
<dbReference type="AlphaFoldDB" id="A0A6A5GL83"/>
<name>A0A6A5GL83_CAERE</name>
<dbReference type="CTD" id="78775523"/>
<gene>
    <name evidence="1" type="ORF">GCK72_012503</name>
</gene>
<reference evidence="1 2" key="1">
    <citation type="submission" date="2019-12" db="EMBL/GenBank/DDBJ databases">
        <title>Chromosome-level assembly of the Caenorhabditis remanei genome.</title>
        <authorList>
            <person name="Teterina A.A."/>
            <person name="Willis J.H."/>
            <person name="Phillips P.C."/>
        </authorList>
    </citation>
    <scope>NUCLEOTIDE SEQUENCE [LARGE SCALE GENOMIC DNA]</scope>
    <source>
        <strain evidence="1 2">PX506</strain>
        <tissue evidence="1">Whole organism</tissue>
    </source>
</reference>
<evidence type="ECO:0000313" key="1">
    <source>
        <dbReference type="EMBL" id="KAF1756050.1"/>
    </source>
</evidence>
<comment type="caution">
    <text evidence="1">The sequence shown here is derived from an EMBL/GenBank/DDBJ whole genome shotgun (WGS) entry which is preliminary data.</text>
</comment>
<sequence length="565" mass="56468">MINESETRVVTSDEAVGACLSKRLRSILPADVSERSDVVDLPSCSIVAGDPGAETEVGTWAVNDSTPCGVSTDIAAGACLSKRLRSILPADVSERSDVVDLPSCSIVAGDPGAETEVGTWAVNDSTPCGVSTDIAAGACLSKRLRSILPADVSERSDVVDLPSCSIVAGDPGAETEVGTWAVNGSTPCGVSTDIAAGACLSKRLRSILPADVSERSDVVDLPSCSIVAGDPGAETEVGTWAVNGSTSCGVSTDIAAGACLSKRLRSILPADVSGRSDVVDLPSCSIVAGDPGAETEVGTWAVNGSTPCGVSTDIAAGACLSKRLRSILPADVSERSDVVDLPSCSIVAGDPGAETEVGTWAVNGSTSCGVSTDIAAGACLSKRLRSILPADVSERSDVVDLPSCSIVAGDPGAETEVGTWAVNGSTSCGVSTDIAAGACLSKRLRSILPADVSERSDVVDLPSCSIVAGDPGAETEVGTWAVNGSTPCGVSTDIAAGACLSKRLRSILPADVSGRSDVVDLPSCSIVAGDPGAETEVGTWAVNGSTPCGVSTDIAAAPDADDEAV</sequence>
<dbReference type="GeneID" id="78775523"/>
<accession>A0A6A5GL83</accession>